<evidence type="ECO:0000256" key="2">
    <source>
        <dbReference type="ARBA" id="ARBA00023315"/>
    </source>
</evidence>
<dbReference type="Proteomes" id="UP001344906">
    <property type="component" value="Unassembled WGS sequence"/>
</dbReference>
<comment type="caution">
    <text evidence="4">The sequence shown here is derived from an EMBL/GenBank/DDBJ whole genome shotgun (WGS) entry which is preliminary data.</text>
</comment>
<dbReference type="Pfam" id="PF00583">
    <property type="entry name" value="Acetyltransf_1"/>
    <property type="match status" value="1"/>
</dbReference>
<dbReference type="Gene3D" id="3.40.630.30">
    <property type="match status" value="1"/>
</dbReference>
<evidence type="ECO:0000313" key="5">
    <source>
        <dbReference type="Proteomes" id="UP001344906"/>
    </source>
</evidence>
<keyword evidence="1" id="KW-0808">Transferase</keyword>
<accession>A0ABQ6G242</accession>
<dbReference type="PROSITE" id="PS51186">
    <property type="entry name" value="GNAT"/>
    <property type="match status" value="1"/>
</dbReference>
<feature type="domain" description="N-acetyltransferase" evidence="3">
    <location>
        <begin position="1"/>
        <end position="152"/>
    </location>
</feature>
<evidence type="ECO:0000313" key="4">
    <source>
        <dbReference type="EMBL" id="GLV60608.1"/>
    </source>
</evidence>
<dbReference type="PANTHER" id="PTHR43877:SF2">
    <property type="entry name" value="AMINOALKYLPHOSPHONATE N-ACETYLTRANSFERASE-RELATED"/>
    <property type="match status" value="1"/>
</dbReference>
<dbReference type="InterPro" id="IPR050832">
    <property type="entry name" value="Bact_Acetyltransf"/>
</dbReference>
<protein>
    <submittedName>
        <fullName evidence="4">N-acetyltransferase</fullName>
    </submittedName>
</protein>
<dbReference type="CDD" id="cd04301">
    <property type="entry name" value="NAT_SF"/>
    <property type="match status" value="1"/>
</dbReference>
<dbReference type="InterPro" id="IPR000182">
    <property type="entry name" value="GNAT_dom"/>
</dbReference>
<keyword evidence="2" id="KW-0012">Acyltransferase</keyword>
<dbReference type="RefSeq" id="WP_338257721.1">
    <property type="nucleotide sequence ID" value="NZ_BSRI01000002.1"/>
</dbReference>
<dbReference type="InterPro" id="IPR016181">
    <property type="entry name" value="Acyl_CoA_acyltransferase"/>
</dbReference>
<dbReference type="PANTHER" id="PTHR43877">
    <property type="entry name" value="AMINOALKYLPHOSPHONATE N-ACETYLTRANSFERASE-RELATED-RELATED"/>
    <property type="match status" value="1"/>
</dbReference>
<dbReference type="SUPFAM" id="SSF55729">
    <property type="entry name" value="Acyl-CoA N-acyltransferases (Nat)"/>
    <property type="match status" value="1"/>
</dbReference>
<evidence type="ECO:0000259" key="3">
    <source>
        <dbReference type="PROSITE" id="PS51186"/>
    </source>
</evidence>
<gene>
    <name evidence="4" type="ORF">KDH_74270</name>
</gene>
<name>A0ABQ6G242_9CHLR</name>
<proteinExistence type="predicted"/>
<dbReference type="EMBL" id="BSRI01000002">
    <property type="protein sequence ID" value="GLV60608.1"/>
    <property type="molecule type" value="Genomic_DNA"/>
</dbReference>
<reference evidence="4 5" key="1">
    <citation type="submission" date="2023-02" db="EMBL/GenBank/DDBJ databases">
        <title>Dictyobacter halimunensis sp. nov., a new member of the class Ktedonobacteria from forest soil in a geothermal area.</title>
        <authorList>
            <person name="Rachmania M.K."/>
            <person name="Ningsih F."/>
            <person name="Sakai Y."/>
            <person name="Yabe S."/>
            <person name="Yokota A."/>
            <person name="Sjamsuridzal W."/>
        </authorList>
    </citation>
    <scope>NUCLEOTIDE SEQUENCE [LARGE SCALE GENOMIC DNA]</scope>
    <source>
        <strain evidence="4 5">S3.2.2.5</strain>
    </source>
</reference>
<organism evidence="4 5">
    <name type="scientific">Dictyobacter halimunensis</name>
    <dbReference type="NCBI Taxonomy" id="3026934"/>
    <lineage>
        <taxon>Bacteria</taxon>
        <taxon>Bacillati</taxon>
        <taxon>Chloroflexota</taxon>
        <taxon>Ktedonobacteria</taxon>
        <taxon>Ktedonobacterales</taxon>
        <taxon>Dictyobacteraceae</taxon>
        <taxon>Dictyobacter</taxon>
    </lineage>
</organism>
<evidence type="ECO:0000256" key="1">
    <source>
        <dbReference type="ARBA" id="ARBA00022679"/>
    </source>
</evidence>
<sequence length="153" mass="17809">MNQDILRDQYVFDHTVSEQRENYLTNQLIAFNQTHSTALPVERVGPLQLQISLLDRTGKLLGGLVGRTHAIPQWLEISIMWVDESMRRHGLGRRLMEEAEREARQRGCHYARVATGNFQAPAFYQKMGYRLYGKLENCPPGETVFYLWKNLDQ</sequence>
<keyword evidence="5" id="KW-1185">Reference proteome</keyword>